<evidence type="ECO:0000256" key="5">
    <source>
        <dbReference type="ARBA" id="ARBA00022801"/>
    </source>
</evidence>
<dbReference type="Pfam" id="PF18074">
    <property type="entry name" value="PriA_C"/>
    <property type="match status" value="1"/>
</dbReference>
<keyword evidence="6 12" id="KW-0347">Helicase</keyword>
<comment type="catalytic activity">
    <reaction evidence="11 12">
        <text>ATP + H2O = ADP + phosphate + H(+)</text>
        <dbReference type="Rhea" id="RHEA:13065"/>
        <dbReference type="ChEBI" id="CHEBI:15377"/>
        <dbReference type="ChEBI" id="CHEBI:15378"/>
        <dbReference type="ChEBI" id="CHEBI:30616"/>
        <dbReference type="ChEBI" id="CHEBI:43474"/>
        <dbReference type="ChEBI" id="CHEBI:456216"/>
        <dbReference type="EC" id="5.6.2.4"/>
    </reaction>
</comment>
<reference evidence="14 15" key="1">
    <citation type="journal article" date="2012" name="Appl. Environ. Microbiol.">
        <title>Draft genome sequence of a psychrotolerant sulfur-oxidizing bacterium, Sulfuricella denitrificans skB26, and proteomic insights into cold adaptation.</title>
        <authorList>
            <person name="Watanabe T."/>
            <person name="Kojima H."/>
            <person name="Fukui M."/>
        </authorList>
    </citation>
    <scope>NUCLEOTIDE SEQUENCE [LARGE SCALE GENOMIC DNA]</scope>
    <source>
        <strain evidence="15">skB26</strain>
    </source>
</reference>
<evidence type="ECO:0000256" key="10">
    <source>
        <dbReference type="ARBA" id="ARBA00023235"/>
    </source>
</evidence>
<evidence type="ECO:0000259" key="13">
    <source>
        <dbReference type="PROSITE" id="PS51192"/>
    </source>
</evidence>
<keyword evidence="7 12" id="KW-0862">Zinc</keyword>
<keyword evidence="4 12" id="KW-0547">Nucleotide-binding</keyword>
<dbReference type="FunFam" id="3.40.1440.60:FF:000001">
    <property type="entry name" value="Primosomal protein N"/>
    <property type="match status" value="1"/>
</dbReference>
<comment type="cofactor">
    <cofactor evidence="12">
        <name>Zn(2+)</name>
        <dbReference type="ChEBI" id="CHEBI:29105"/>
    </cofactor>
    <text evidence="12">Binds 2 zinc ions per subunit.</text>
</comment>
<dbReference type="InterPro" id="IPR042115">
    <property type="entry name" value="PriA_3primeBD_sf"/>
</dbReference>
<keyword evidence="2 12" id="KW-0235">DNA replication</keyword>
<dbReference type="PROSITE" id="PS51192">
    <property type="entry name" value="HELICASE_ATP_BIND_1"/>
    <property type="match status" value="1"/>
</dbReference>
<evidence type="ECO:0000256" key="12">
    <source>
        <dbReference type="HAMAP-Rule" id="MF_00983"/>
    </source>
</evidence>
<keyword evidence="15" id="KW-1185">Reference proteome</keyword>
<dbReference type="Pfam" id="PF17764">
    <property type="entry name" value="PriA_3primeBD"/>
    <property type="match status" value="1"/>
</dbReference>
<dbReference type="GO" id="GO:0006270">
    <property type="term" value="P:DNA replication initiation"/>
    <property type="evidence" value="ECO:0007669"/>
    <property type="project" value="TreeGrafter"/>
</dbReference>
<feature type="binding site" evidence="12">
    <location>
        <position position="437"/>
    </location>
    <ligand>
        <name>Zn(2+)</name>
        <dbReference type="ChEBI" id="CHEBI:29105"/>
        <label>1</label>
    </ligand>
</feature>
<feature type="binding site" evidence="12">
    <location>
        <position position="449"/>
    </location>
    <ligand>
        <name>Zn(2+)</name>
        <dbReference type="ChEBI" id="CHEBI:29105"/>
        <label>2</label>
    </ligand>
</feature>
<dbReference type="GO" id="GO:1990077">
    <property type="term" value="C:primosome complex"/>
    <property type="evidence" value="ECO:0007669"/>
    <property type="project" value="UniProtKB-UniRule"/>
</dbReference>
<dbReference type="HOGENOM" id="CLU_013353_4_0_4"/>
<protein>
    <recommendedName>
        <fullName evidence="12">Replication restart protein PriA</fullName>
    </recommendedName>
    <alternativeName>
        <fullName evidence="12">ATP-dependent DNA helicase PriA</fullName>
        <ecNumber evidence="12">5.6.2.4</ecNumber>
    </alternativeName>
    <alternativeName>
        <fullName evidence="12">DNA 3'-5' helicase PriA</fullName>
    </alternativeName>
</protein>
<organism evidence="14 15">
    <name type="scientific">Sulfuricella denitrificans (strain DSM 22764 / NBRC 105220 / skB26)</name>
    <dbReference type="NCBI Taxonomy" id="1163617"/>
    <lineage>
        <taxon>Bacteria</taxon>
        <taxon>Pseudomonadati</taxon>
        <taxon>Pseudomonadota</taxon>
        <taxon>Betaproteobacteria</taxon>
        <taxon>Nitrosomonadales</taxon>
        <taxon>Sulfuricellaceae</taxon>
        <taxon>Sulfuricella</taxon>
    </lineage>
</organism>
<dbReference type="EC" id="5.6.2.4" evidence="12"/>
<comment type="subunit">
    <text evidence="12">Component of the replication restart primosome.</text>
</comment>
<dbReference type="GO" id="GO:0003677">
    <property type="term" value="F:DNA binding"/>
    <property type="evidence" value="ECO:0007669"/>
    <property type="project" value="UniProtKB-UniRule"/>
</dbReference>
<dbReference type="Gene3D" id="3.40.1440.60">
    <property type="entry name" value="PriA, 3(prime) DNA-binding domain"/>
    <property type="match status" value="1"/>
</dbReference>
<dbReference type="InterPro" id="IPR027417">
    <property type="entry name" value="P-loop_NTPase"/>
</dbReference>
<feature type="domain" description="Helicase ATP-binding" evidence="13">
    <location>
        <begin position="210"/>
        <end position="377"/>
    </location>
</feature>
<dbReference type="InterPro" id="IPR041236">
    <property type="entry name" value="PriA_C"/>
</dbReference>
<name>S6APG4_SULDS</name>
<dbReference type="InterPro" id="IPR041222">
    <property type="entry name" value="PriA_3primeBD"/>
</dbReference>
<dbReference type="eggNOG" id="COG1198">
    <property type="taxonomic scope" value="Bacteria"/>
</dbReference>
<evidence type="ECO:0000256" key="4">
    <source>
        <dbReference type="ARBA" id="ARBA00022741"/>
    </source>
</evidence>
<dbReference type="GO" id="GO:0006310">
    <property type="term" value="P:DNA recombination"/>
    <property type="evidence" value="ECO:0007669"/>
    <property type="project" value="InterPro"/>
</dbReference>
<feature type="binding site" evidence="12">
    <location>
        <position position="446"/>
    </location>
    <ligand>
        <name>Zn(2+)</name>
        <dbReference type="ChEBI" id="CHEBI:29105"/>
        <label>2</label>
    </ligand>
</feature>
<dbReference type="InterPro" id="IPR001650">
    <property type="entry name" value="Helicase_C-like"/>
</dbReference>
<dbReference type="GO" id="GO:0006302">
    <property type="term" value="P:double-strand break repair"/>
    <property type="evidence" value="ECO:0007669"/>
    <property type="project" value="InterPro"/>
</dbReference>
<feature type="binding site" evidence="12">
    <location>
        <position position="477"/>
    </location>
    <ligand>
        <name>Zn(2+)</name>
        <dbReference type="ChEBI" id="CHEBI:29105"/>
        <label>1</label>
    </ligand>
</feature>
<feature type="binding site" evidence="12">
    <location>
        <position position="440"/>
    </location>
    <ligand>
        <name>Zn(2+)</name>
        <dbReference type="ChEBI" id="CHEBI:29105"/>
        <label>1</label>
    </ligand>
</feature>
<dbReference type="NCBIfam" id="NF004067">
    <property type="entry name" value="PRK05580.1-4"/>
    <property type="match status" value="1"/>
</dbReference>
<comment type="similarity">
    <text evidence="12">Belongs to the helicase family. PriA subfamily.</text>
</comment>
<dbReference type="GO" id="GO:0008270">
    <property type="term" value="F:zinc ion binding"/>
    <property type="evidence" value="ECO:0007669"/>
    <property type="project" value="UniProtKB-UniRule"/>
</dbReference>
<evidence type="ECO:0000256" key="1">
    <source>
        <dbReference type="ARBA" id="ARBA00022515"/>
    </source>
</evidence>
<evidence type="ECO:0000256" key="2">
    <source>
        <dbReference type="ARBA" id="ARBA00022705"/>
    </source>
</evidence>
<keyword evidence="10 12" id="KW-0413">Isomerase</keyword>
<dbReference type="InterPro" id="IPR011545">
    <property type="entry name" value="DEAD/DEAH_box_helicase_dom"/>
</dbReference>
<dbReference type="CDD" id="cd17929">
    <property type="entry name" value="DEXHc_priA"/>
    <property type="match status" value="1"/>
</dbReference>
<comment type="function">
    <text evidence="12">Initiates the restart of stalled replication forks, which reloads the replicative helicase on sites other than the origin of replication. Recognizes and binds to abandoned replication forks and remodels them to uncover a helicase loading site. Promotes assembly of the primosome at these replication forks.</text>
</comment>
<dbReference type="CDD" id="cd18804">
    <property type="entry name" value="SF2_C_priA"/>
    <property type="match status" value="1"/>
</dbReference>
<keyword evidence="5 12" id="KW-0378">Hydrolase</keyword>
<evidence type="ECO:0000313" key="14">
    <source>
        <dbReference type="EMBL" id="BAN36809.1"/>
    </source>
</evidence>
<evidence type="ECO:0000256" key="6">
    <source>
        <dbReference type="ARBA" id="ARBA00022806"/>
    </source>
</evidence>
<dbReference type="SUPFAM" id="SSF52540">
    <property type="entry name" value="P-loop containing nucleoside triphosphate hydrolases"/>
    <property type="match status" value="2"/>
</dbReference>
<evidence type="ECO:0000256" key="3">
    <source>
        <dbReference type="ARBA" id="ARBA00022723"/>
    </source>
</evidence>
<evidence type="ECO:0000256" key="9">
    <source>
        <dbReference type="ARBA" id="ARBA00023125"/>
    </source>
</evidence>
<keyword evidence="8 12" id="KW-0067">ATP-binding</keyword>
<sequence>MKILRVALDVPLDTLFDYSAADQGEIAIGDRVLVSFGRRQMVGVVAEITDHSNLAPGRIKPVLQVFRDSPPLSGEIFRLLRFCADYYHHPLGEVVLNALPVPLRQTKPVARAKPTGYHLTETGLALETDTLPARAIVKRKLLQSLKQAGTLLRSDIAAISPSAPQAIKEFIARGWAEESEEIAEPAPTPAKADDLPPLTPPQEQAVTAILSGQDHFQVWLLYGITGSGKTEVYLRVIAQVLQHGGQALVLVPEINLTPQLESRFRARFPDTCQVSLHSRLSAGERLRNWSLAQSGRARIVLGTRLALFTPMPKLKLIVVDEEHDGSFKQQDGLRYSARDMAVARGKQAGTPVILGSATPALETWYNAGIGRYQKLELPARAIAEAALPAIHCIDISRAKLADGLSDSLIDALRARLERGEQSLIFINRRGYAPVMRCAQCGWVSTCHRCSSRLVVHLREKRLRCHHCGHESRIPPTCPDCGNADLAPLGQGTQRLEDNLGSLFPSARILRVDRDSTKRKQALPEMLERIHAAEVDIVIGTQLLAKGHDFKKLTLVGVVNADGALYSADFRASERLFAQLMQVSGRAGRDALPGIVLIQTQFPTHPLFQALIKHDYPGFAETLLTERKQAEFPPFCHQALLRAEAPQMETALAFLRKAQGVVPQDFDVNLFDPVPAQMTRLAGMERAHLLVQAASRGALQAFLSAWNKALFGLGGNVRWSLDVDPLEF</sequence>
<dbReference type="FunFam" id="3.40.50.300:FF:000489">
    <property type="entry name" value="Primosome assembly protein PriA"/>
    <property type="match status" value="1"/>
</dbReference>
<dbReference type="SMART" id="SM00487">
    <property type="entry name" value="DEXDc"/>
    <property type="match status" value="1"/>
</dbReference>
<feature type="binding site" evidence="12">
    <location>
        <position position="480"/>
    </location>
    <ligand>
        <name>Zn(2+)</name>
        <dbReference type="ChEBI" id="CHEBI:29105"/>
        <label>1</label>
    </ligand>
</feature>
<dbReference type="KEGG" id="sdr:SCD_n03010"/>
<evidence type="ECO:0000256" key="7">
    <source>
        <dbReference type="ARBA" id="ARBA00022833"/>
    </source>
</evidence>
<dbReference type="Pfam" id="PF00270">
    <property type="entry name" value="DEAD"/>
    <property type="match status" value="1"/>
</dbReference>
<dbReference type="AlphaFoldDB" id="S6APG4"/>
<proteinExistence type="inferred from homology"/>
<keyword evidence="9 12" id="KW-0238">DNA-binding</keyword>
<dbReference type="EMBL" id="AP013066">
    <property type="protein sequence ID" value="BAN36809.1"/>
    <property type="molecule type" value="Genomic_DNA"/>
</dbReference>
<dbReference type="InterPro" id="IPR040498">
    <property type="entry name" value="PriA_CRR"/>
</dbReference>
<dbReference type="NCBIfam" id="TIGR00595">
    <property type="entry name" value="priA"/>
    <property type="match status" value="1"/>
</dbReference>
<dbReference type="PANTHER" id="PTHR30580:SF0">
    <property type="entry name" value="PRIMOSOMAL PROTEIN N"/>
    <property type="match status" value="1"/>
</dbReference>
<dbReference type="GO" id="GO:0006269">
    <property type="term" value="P:DNA replication, synthesis of primer"/>
    <property type="evidence" value="ECO:0007669"/>
    <property type="project" value="UniProtKB-KW"/>
</dbReference>
<evidence type="ECO:0000256" key="11">
    <source>
        <dbReference type="ARBA" id="ARBA00048988"/>
    </source>
</evidence>
<dbReference type="GO" id="GO:0005524">
    <property type="term" value="F:ATP binding"/>
    <property type="evidence" value="ECO:0007669"/>
    <property type="project" value="UniProtKB-UniRule"/>
</dbReference>
<dbReference type="Pfam" id="PF18319">
    <property type="entry name" value="Zn_ribbon_PriA"/>
    <property type="match status" value="1"/>
</dbReference>
<dbReference type="InterPro" id="IPR005259">
    <property type="entry name" value="PriA"/>
</dbReference>
<dbReference type="Gene3D" id="3.40.50.300">
    <property type="entry name" value="P-loop containing nucleotide triphosphate hydrolases"/>
    <property type="match status" value="2"/>
</dbReference>
<dbReference type="SMART" id="SM00490">
    <property type="entry name" value="HELICc"/>
    <property type="match status" value="1"/>
</dbReference>
<accession>S6APG4</accession>
<dbReference type="InterPro" id="IPR014001">
    <property type="entry name" value="Helicase_ATP-bd"/>
</dbReference>
<dbReference type="Proteomes" id="UP000015559">
    <property type="component" value="Chromosome"/>
</dbReference>
<keyword evidence="1 12" id="KW-0639">Primosome</keyword>
<keyword evidence="3 12" id="KW-0479">Metal-binding</keyword>
<dbReference type="RefSeq" id="WP_009207229.1">
    <property type="nucleotide sequence ID" value="NC_022357.1"/>
</dbReference>
<feature type="binding site" evidence="12">
    <location>
        <position position="464"/>
    </location>
    <ligand>
        <name>Zn(2+)</name>
        <dbReference type="ChEBI" id="CHEBI:29105"/>
        <label>2</label>
    </ligand>
</feature>
<dbReference type="PANTHER" id="PTHR30580">
    <property type="entry name" value="PRIMOSOMAL PROTEIN N"/>
    <property type="match status" value="1"/>
</dbReference>
<evidence type="ECO:0000256" key="8">
    <source>
        <dbReference type="ARBA" id="ARBA00022840"/>
    </source>
</evidence>
<dbReference type="GO" id="GO:0016887">
    <property type="term" value="F:ATP hydrolysis activity"/>
    <property type="evidence" value="ECO:0007669"/>
    <property type="project" value="RHEA"/>
</dbReference>
<dbReference type="GO" id="GO:0043138">
    <property type="term" value="F:3'-5' DNA helicase activity"/>
    <property type="evidence" value="ECO:0007669"/>
    <property type="project" value="UniProtKB-EC"/>
</dbReference>
<evidence type="ECO:0000313" key="15">
    <source>
        <dbReference type="Proteomes" id="UP000015559"/>
    </source>
</evidence>
<comment type="catalytic activity">
    <reaction evidence="12">
        <text>Couples ATP hydrolysis with the unwinding of duplex DNA by translocating in the 3'-5' direction.</text>
        <dbReference type="EC" id="5.6.2.4"/>
    </reaction>
</comment>
<dbReference type="HAMAP" id="MF_00983">
    <property type="entry name" value="PriA"/>
    <property type="match status" value="1"/>
</dbReference>
<feature type="binding site" evidence="12">
    <location>
        <position position="467"/>
    </location>
    <ligand>
        <name>Zn(2+)</name>
        <dbReference type="ChEBI" id="CHEBI:29105"/>
        <label>2</label>
    </ligand>
</feature>
<dbReference type="OrthoDB" id="9759544at2"/>
<dbReference type="STRING" id="1163617.SCD_n03010"/>
<gene>
    <name evidence="12" type="primary">priA</name>
    <name evidence="14" type="ORF">SCD_n03010</name>
</gene>